<keyword evidence="2" id="KW-0808">Transferase</keyword>
<evidence type="ECO:0000259" key="1">
    <source>
        <dbReference type="Pfam" id="PF13649"/>
    </source>
</evidence>
<dbReference type="InterPro" id="IPR041698">
    <property type="entry name" value="Methyltransf_25"/>
</dbReference>
<dbReference type="Proteomes" id="UP000308697">
    <property type="component" value="Unassembled WGS sequence"/>
</dbReference>
<dbReference type="InterPro" id="IPR029063">
    <property type="entry name" value="SAM-dependent_MTases_sf"/>
</dbReference>
<dbReference type="RefSeq" id="WP_136740388.1">
    <property type="nucleotide sequence ID" value="NZ_SUMB01000004.1"/>
</dbReference>
<evidence type="ECO:0000313" key="2">
    <source>
        <dbReference type="EMBL" id="TJZ54463.1"/>
    </source>
</evidence>
<dbReference type="AlphaFoldDB" id="A0A4U0NK39"/>
<organism evidence="2 3">
    <name type="scientific">Streptomyces piniterrae</name>
    <dbReference type="NCBI Taxonomy" id="2571125"/>
    <lineage>
        <taxon>Bacteria</taxon>
        <taxon>Bacillati</taxon>
        <taxon>Actinomycetota</taxon>
        <taxon>Actinomycetes</taxon>
        <taxon>Kitasatosporales</taxon>
        <taxon>Streptomycetaceae</taxon>
        <taxon>Streptomyces</taxon>
    </lineage>
</organism>
<dbReference type="Gene3D" id="3.40.50.150">
    <property type="entry name" value="Vaccinia Virus protein VP39"/>
    <property type="match status" value="1"/>
</dbReference>
<dbReference type="SUPFAM" id="SSF53335">
    <property type="entry name" value="S-adenosyl-L-methionine-dependent methyltransferases"/>
    <property type="match status" value="1"/>
</dbReference>
<accession>A0A4U0NK39</accession>
<evidence type="ECO:0000313" key="3">
    <source>
        <dbReference type="Proteomes" id="UP000308697"/>
    </source>
</evidence>
<dbReference type="OrthoDB" id="495703at2"/>
<name>A0A4U0NK39_9ACTN</name>
<sequence>MSASSRNLQAWEGFWGDAVGGEGEALWDSDPALTAGLHLPCFDGHFDAELPLVDLGCGNGTQTRFLAGRYARVLGIDFAAAAVGHARADDETGTVEYRRLDAADDAAMRALHDELGDANIYLRGVLHQCAPEDRALIVANAAGLLGERGRIFAVEPAETAKEVLMSVLHTDGAPPAKLAAVFAHGIAPGEMADSAVPELLRENGLRVAEEGQLPLATTECRPDGTRLELPSNWVVAGPVE</sequence>
<gene>
    <name evidence="2" type="ORF">FCH28_15180</name>
</gene>
<dbReference type="Pfam" id="PF13649">
    <property type="entry name" value="Methyltransf_25"/>
    <property type="match status" value="1"/>
</dbReference>
<keyword evidence="2" id="KW-0489">Methyltransferase</keyword>
<keyword evidence="3" id="KW-1185">Reference proteome</keyword>
<dbReference type="GO" id="GO:0032259">
    <property type="term" value="P:methylation"/>
    <property type="evidence" value="ECO:0007669"/>
    <property type="project" value="UniProtKB-KW"/>
</dbReference>
<feature type="domain" description="Methyltransferase" evidence="1">
    <location>
        <begin position="53"/>
        <end position="149"/>
    </location>
</feature>
<dbReference type="EMBL" id="SUMB01000004">
    <property type="protein sequence ID" value="TJZ54463.1"/>
    <property type="molecule type" value="Genomic_DNA"/>
</dbReference>
<proteinExistence type="predicted"/>
<reference evidence="2 3" key="1">
    <citation type="submission" date="2019-04" db="EMBL/GenBank/DDBJ databases">
        <title>Streptomyces piniterrae sp. nov., a heliquinomycin-producing actinomycete isolated from rhizosphere soil of Pinus yunnanensis.</title>
        <authorList>
            <person name="Zhuang X."/>
            <person name="Zhao J."/>
        </authorList>
    </citation>
    <scope>NUCLEOTIDE SEQUENCE [LARGE SCALE GENOMIC DNA]</scope>
    <source>
        <strain evidence="3">jys28</strain>
    </source>
</reference>
<protein>
    <submittedName>
        <fullName evidence="2">Class I SAM-dependent methyltransferase</fullName>
    </submittedName>
</protein>
<comment type="caution">
    <text evidence="2">The sequence shown here is derived from an EMBL/GenBank/DDBJ whole genome shotgun (WGS) entry which is preliminary data.</text>
</comment>
<dbReference type="GO" id="GO:0008168">
    <property type="term" value="F:methyltransferase activity"/>
    <property type="evidence" value="ECO:0007669"/>
    <property type="project" value="UniProtKB-KW"/>
</dbReference>